<evidence type="ECO:0000313" key="1">
    <source>
        <dbReference type="EMBL" id="MCR1898251.1"/>
    </source>
</evidence>
<protein>
    <submittedName>
        <fullName evidence="1">DUF2922 domain-containing protein</fullName>
    </submittedName>
</protein>
<dbReference type="Pfam" id="PF11148">
    <property type="entry name" value="DUF2922"/>
    <property type="match status" value="1"/>
</dbReference>
<dbReference type="InterPro" id="IPR021321">
    <property type="entry name" value="DUF2922"/>
</dbReference>
<dbReference type="RefSeq" id="WP_257529727.1">
    <property type="nucleotide sequence ID" value="NZ_JANKAS010000003.1"/>
</dbReference>
<dbReference type="EMBL" id="JANKAS010000003">
    <property type="protein sequence ID" value="MCR1898251.1"/>
    <property type="molecule type" value="Genomic_DNA"/>
</dbReference>
<proteinExistence type="predicted"/>
<name>A0AAE3HD94_9FIRM</name>
<keyword evidence="2" id="KW-1185">Reference proteome</keyword>
<gene>
    <name evidence="1" type="ORF">NSA47_04515</name>
</gene>
<dbReference type="Proteomes" id="UP001205748">
    <property type="component" value="Unassembled WGS sequence"/>
</dbReference>
<comment type="caution">
    <text evidence="1">The sequence shown here is derived from an EMBL/GenBank/DDBJ whole genome shotgun (WGS) entry which is preliminary data.</text>
</comment>
<reference evidence="1" key="1">
    <citation type="submission" date="2022-07" db="EMBL/GenBank/DDBJ databases">
        <title>Enhanced cultured diversity of the mouse gut microbiota enables custom-made synthetic communities.</title>
        <authorList>
            <person name="Afrizal A."/>
        </authorList>
    </citation>
    <scope>NUCLEOTIDE SEQUENCE</scope>
    <source>
        <strain evidence="1">DSM 28593</strain>
    </source>
</reference>
<evidence type="ECO:0000313" key="2">
    <source>
        <dbReference type="Proteomes" id="UP001205748"/>
    </source>
</evidence>
<dbReference type="AlphaFoldDB" id="A0AAE3HD94"/>
<sequence length="73" mass="8152">MATLRLEMTFKNTEGRTSKIAVDNARDDLTDIEVKEAMDSILGDNIFITTGGDLVEKSKAELITTEVKEFEIE</sequence>
<organism evidence="1 2">
    <name type="scientific">Irregularibacter muris</name>
    <dbReference type="NCBI Taxonomy" id="1796619"/>
    <lineage>
        <taxon>Bacteria</taxon>
        <taxon>Bacillati</taxon>
        <taxon>Bacillota</taxon>
        <taxon>Clostridia</taxon>
        <taxon>Eubacteriales</taxon>
        <taxon>Eubacteriaceae</taxon>
        <taxon>Irregularibacter</taxon>
    </lineage>
</organism>
<accession>A0AAE3HD94</accession>